<gene>
    <name evidence="2" type="primary">LOC106074445</name>
</gene>
<evidence type="ECO:0000313" key="2">
    <source>
        <dbReference type="RefSeq" id="XP_013090670.2"/>
    </source>
</evidence>
<name>A0A9U8EJT9_BIOGL</name>
<dbReference type="SUPFAM" id="SSF50494">
    <property type="entry name" value="Trypsin-like serine proteases"/>
    <property type="match status" value="1"/>
</dbReference>
<dbReference type="RefSeq" id="XP_013090670.2">
    <property type="nucleotide sequence ID" value="XM_013235216.2"/>
</dbReference>
<protein>
    <submittedName>
        <fullName evidence="2">Uncharacterized protein LOC106074445</fullName>
    </submittedName>
</protein>
<dbReference type="InterPro" id="IPR009003">
    <property type="entry name" value="Peptidase_S1_PA"/>
</dbReference>
<dbReference type="GeneID" id="106074445"/>
<organism evidence="1 2">
    <name type="scientific">Biomphalaria glabrata</name>
    <name type="common">Bloodfluke planorb</name>
    <name type="synonym">Freshwater snail</name>
    <dbReference type="NCBI Taxonomy" id="6526"/>
    <lineage>
        <taxon>Eukaryota</taxon>
        <taxon>Metazoa</taxon>
        <taxon>Spiralia</taxon>
        <taxon>Lophotrochozoa</taxon>
        <taxon>Mollusca</taxon>
        <taxon>Gastropoda</taxon>
        <taxon>Heterobranchia</taxon>
        <taxon>Euthyneura</taxon>
        <taxon>Panpulmonata</taxon>
        <taxon>Hygrophila</taxon>
        <taxon>Lymnaeoidea</taxon>
        <taxon>Planorbidae</taxon>
        <taxon>Biomphalaria</taxon>
    </lineage>
</organism>
<evidence type="ECO:0000313" key="1">
    <source>
        <dbReference type="Proteomes" id="UP001165740"/>
    </source>
</evidence>
<dbReference type="AlphaFoldDB" id="A0A9U8EJT9"/>
<keyword evidence="1" id="KW-1185">Reference proteome</keyword>
<proteinExistence type="predicted"/>
<dbReference type="KEGG" id="bgt:106074445"/>
<sequence>MDADQFDLIKWTGKCEKAEGNNNHHNQFISAKLFINDLLPEAERDIEKMEQLRNQLIEKCKKDDAMFTRLIILINDMIHLSFRIEVDQGENTSRKGSGRFICDGEDIKAITAAHIVEDESEARNSKVWINFNCPTMIDQKEEMCVENLISSKKKEDYCEIALNFNQEFKNELINIGKRMKTRRIYFLKNLMKRKKNRLFILVSHPHGCSKYVSVGYSLIEDGLPKRNSTSSEEEEKNDFDYYDYKCYDTPSCKGSSGGLLIYLNSENEYVHSSSPGGDNRSSEPINFRALVDDGAFV</sequence>
<reference evidence="2" key="1">
    <citation type="submission" date="2025-08" db="UniProtKB">
        <authorList>
            <consortium name="RefSeq"/>
        </authorList>
    </citation>
    <scope>IDENTIFICATION</scope>
</reference>
<dbReference type="Proteomes" id="UP001165740">
    <property type="component" value="Chromosome 14"/>
</dbReference>
<accession>A0A9U8EJT9</accession>
<dbReference type="OrthoDB" id="6045352at2759"/>